<keyword evidence="3 7" id="KW-0808">Transferase</keyword>
<keyword evidence="5" id="KW-0325">Glycoprotein</keyword>
<dbReference type="Gene3D" id="3.40.50.11340">
    <property type="match status" value="1"/>
</dbReference>
<accession>A0AAV8CGW1</accession>
<evidence type="ECO:0000256" key="3">
    <source>
        <dbReference type="ARBA" id="ARBA00022679"/>
    </source>
</evidence>
<dbReference type="AlphaFoldDB" id="A0AAV8CGW1"/>
<dbReference type="EMBL" id="JAMFTS010000005">
    <property type="protein sequence ID" value="KAJ4753248.1"/>
    <property type="molecule type" value="Genomic_DNA"/>
</dbReference>
<dbReference type="Gene3D" id="3.40.50.11350">
    <property type="match status" value="1"/>
</dbReference>
<dbReference type="GO" id="GO:0009969">
    <property type="term" value="P:xyloglucan biosynthetic process"/>
    <property type="evidence" value="ECO:0007669"/>
    <property type="project" value="TreeGrafter"/>
</dbReference>
<evidence type="ECO:0000256" key="5">
    <source>
        <dbReference type="ARBA" id="ARBA00023180"/>
    </source>
</evidence>
<dbReference type="GO" id="GO:0008107">
    <property type="term" value="F:galactoside 2-alpha-L-fucosyltransferase activity"/>
    <property type="evidence" value="ECO:0007669"/>
    <property type="project" value="InterPro"/>
</dbReference>
<keyword evidence="7" id="KW-0812">Transmembrane</keyword>
<dbReference type="GO" id="GO:0032580">
    <property type="term" value="C:Golgi cisterna membrane"/>
    <property type="evidence" value="ECO:0007669"/>
    <property type="project" value="UniProtKB-SubCell"/>
</dbReference>
<keyword evidence="7" id="KW-0472">Membrane</keyword>
<organism evidence="8 9">
    <name type="scientific">Rhynchospora pubera</name>
    <dbReference type="NCBI Taxonomy" id="906938"/>
    <lineage>
        <taxon>Eukaryota</taxon>
        <taxon>Viridiplantae</taxon>
        <taxon>Streptophyta</taxon>
        <taxon>Embryophyta</taxon>
        <taxon>Tracheophyta</taxon>
        <taxon>Spermatophyta</taxon>
        <taxon>Magnoliopsida</taxon>
        <taxon>Liliopsida</taxon>
        <taxon>Poales</taxon>
        <taxon>Cyperaceae</taxon>
        <taxon>Cyperoideae</taxon>
        <taxon>Rhynchosporeae</taxon>
        <taxon>Rhynchospora</taxon>
    </lineage>
</organism>
<gene>
    <name evidence="8" type="ORF">LUZ62_087653</name>
</gene>
<evidence type="ECO:0000313" key="8">
    <source>
        <dbReference type="EMBL" id="KAJ4753248.1"/>
    </source>
</evidence>
<evidence type="ECO:0000313" key="9">
    <source>
        <dbReference type="Proteomes" id="UP001140206"/>
    </source>
</evidence>
<dbReference type="PANTHER" id="PTHR31889">
    <property type="entry name" value="FUCOSYLTRANSFERASE 2-RELATED"/>
    <property type="match status" value="1"/>
</dbReference>
<keyword evidence="2 7" id="KW-0328">Glycosyltransferase</keyword>
<keyword evidence="4 7" id="KW-0333">Golgi apparatus</keyword>
<dbReference type="PANTHER" id="PTHR31889:SF2">
    <property type="entry name" value="FUCOSYLTRANSFERASE 3"/>
    <property type="match status" value="1"/>
</dbReference>
<dbReference type="InterPro" id="IPR004938">
    <property type="entry name" value="XG_FTase"/>
</dbReference>
<dbReference type="EC" id="2.4.1.-" evidence="7"/>
<reference evidence="8" key="1">
    <citation type="submission" date="2022-08" db="EMBL/GenBank/DDBJ databases">
        <authorList>
            <person name="Marques A."/>
        </authorList>
    </citation>
    <scope>NUCLEOTIDE SEQUENCE</scope>
    <source>
        <strain evidence="8">RhyPub2mFocal</strain>
        <tissue evidence="8">Leaves</tissue>
    </source>
</reference>
<keyword evidence="7" id="KW-1133">Transmembrane helix</keyword>
<evidence type="ECO:0000256" key="2">
    <source>
        <dbReference type="ARBA" id="ARBA00022676"/>
    </source>
</evidence>
<evidence type="ECO:0000256" key="7">
    <source>
        <dbReference type="RuleBase" id="RU367004"/>
    </source>
</evidence>
<dbReference type="Pfam" id="PF03254">
    <property type="entry name" value="XG_FTase"/>
    <property type="match status" value="1"/>
</dbReference>
<feature type="transmembrane region" description="Helical" evidence="7">
    <location>
        <begin position="23"/>
        <end position="42"/>
    </location>
</feature>
<proteinExistence type="inferred from homology"/>
<protein>
    <recommendedName>
        <fullName evidence="7">Fucosyltransferase</fullName>
        <ecNumber evidence="7">2.4.1.-</ecNumber>
    </recommendedName>
</protein>
<sequence>MDTEVVAAQRKDWRRRITRSPEMVVVGMIIVFFSLMVFLSSIQRSFFLIPFKSSKNTRDSEHRYLDPGKLTNDRFLSGLLSPNFSEQNCLGRYKSSMYRKPSPFPVSTYLIQRLREYEDYHKRCGPNSELYQRSVEQLKSGRNVENSECKYVIWTKSNGLGNRMLSIVSTFLYSLLTKRVILLDLTEEMENLFCEPFPYSTWVLPPDFPIRDFQRFYKDSPESYTKMVENKTISDDVDISPESLPALVYLHAENVNMHLQNHIFCDDDQRILQKLNWMILRSDSYFTAALFLMPMYEKELSQLFPVKESVFHHLGRYILQPANPVWQIIERFYKTYLYNADEKIGIQIRIFPQAPVPFEKMYQRILECSEKEKLFPEVGPPNITNATSNPTKHTAIIVVSLFSEYFEKIKSTYYENSTLTGEMVAVYQPSHEVHQKTHAQFHNYKALAEMYLLSYCDKIVTSAGSTFGYVSHGLAGSMPWIIRPPSWMYPGNGPACIKSLSVEPCLHSPPIIECKGKDNVNDAEIPVPYIKHCEDSDSGLKIFG</sequence>
<dbReference type="Proteomes" id="UP001140206">
    <property type="component" value="Chromosome 5"/>
</dbReference>
<comment type="subcellular location">
    <subcellularLocation>
        <location evidence="7">Golgi apparatus</location>
        <location evidence="7">Golgi stack membrane</location>
        <topology evidence="7">Single-pass type II membrane protein</topology>
    </subcellularLocation>
</comment>
<evidence type="ECO:0000256" key="6">
    <source>
        <dbReference type="ARBA" id="ARBA00023316"/>
    </source>
</evidence>
<comment type="similarity">
    <text evidence="1 7">Belongs to the glycosyltransferase 37 family.</text>
</comment>
<name>A0AAV8CGW1_9POAL</name>
<evidence type="ECO:0000256" key="1">
    <source>
        <dbReference type="ARBA" id="ARBA00010481"/>
    </source>
</evidence>
<evidence type="ECO:0000256" key="4">
    <source>
        <dbReference type="ARBA" id="ARBA00023034"/>
    </source>
</evidence>
<dbReference type="FunFam" id="3.40.50.11340:FF:000005">
    <property type="entry name" value="Galactoside 2-alpha-L-fucosyltransferase"/>
    <property type="match status" value="1"/>
</dbReference>
<dbReference type="GO" id="GO:0071555">
    <property type="term" value="P:cell wall organization"/>
    <property type="evidence" value="ECO:0007669"/>
    <property type="project" value="UniProtKB-UniRule"/>
</dbReference>
<dbReference type="GO" id="GO:0042546">
    <property type="term" value="P:cell wall biogenesis"/>
    <property type="evidence" value="ECO:0007669"/>
    <property type="project" value="InterPro"/>
</dbReference>
<comment type="caution">
    <text evidence="8">The sequence shown here is derived from an EMBL/GenBank/DDBJ whole genome shotgun (WGS) entry which is preliminary data.</text>
</comment>
<keyword evidence="9" id="KW-1185">Reference proteome</keyword>
<keyword evidence="6 7" id="KW-0961">Cell wall biogenesis/degradation</keyword>
<comment type="function">
    <text evidence="7">May be involved in cell wall biosynthesis.</text>
</comment>